<evidence type="ECO:0000256" key="1">
    <source>
        <dbReference type="ARBA" id="ARBA00022723"/>
    </source>
</evidence>
<accession>A0ABY6U9Q2</accession>
<gene>
    <name evidence="5" type="ORF">CLO192961_LOCUS208570</name>
</gene>
<keyword evidence="1" id="KW-0479">Metal-binding</keyword>
<dbReference type="EMBL" id="CABFNS010000767">
    <property type="protein sequence ID" value="VUC27455.1"/>
    <property type="molecule type" value="Genomic_DNA"/>
</dbReference>
<dbReference type="PANTHER" id="PTHR46910">
    <property type="entry name" value="TRANSCRIPTION FACTOR PDR1"/>
    <property type="match status" value="1"/>
</dbReference>
<feature type="compositionally biased region" description="Polar residues" evidence="3">
    <location>
        <begin position="113"/>
        <end position="123"/>
    </location>
</feature>
<dbReference type="Proteomes" id="UP000766486">
    <property type="component" value="Unassembled WGS sequence"/>
</dbReference>
<keyword evidence="2" id="KW-0539">Nucleus</keyword>
<feature type="domain" description="Zn(2)-C6 fungal-type" evidence="4">
    <location>
        <begin position="32"/>
        <end position="61"/>
    </location>
</feature>
<name>A0ABY6U9Q2_BIOOC</name>
<feature type="region of interest" description="Disordered" evidence="3">
    <location>
        <begin position="1"/>
        <end position="26"/>
    </location>
</feature>
<keyword evidence="6" id="KW-1185">Reference proteome</keyword>
<organism evidence="5 6">
    <name type="scientific">Bionectria ochroleuca</name>
    <name type="common">Gliocladium roseum</name>
    <dbReference type="NCBI Taxonomy" id="29856"/>
    <lineage>
        <taxon>Eukaryota</taxon>
        <taxon>Fungi</taxon>
        <taxon>Dikarya</taxon>
        <taxon>Ascomycota</taxon>
        <taxon>Pezizomycotina</taxon>
        <taxon>Sordariomycetes</taxon>
        <taxon>Hypocreomycetidae</taxon>
        <taxon>Hypocreales</taxon>
        <taxon>Bionectriaceae</taxon>
        <taxon>Clonostachys</taxon>
    </lineage>
</organism>
<dbReference type="Pfam" id="PF00172">
    <property type="entry name" value="Zn_clus"/>
    <property type="match status" value="1"/>
</dbReference>
<dbReference type="InterPro" id="IPR001138">
    <property type="entry name" value="Zn2Cys6_DnaBD"/>
</dbReference>
<dbReference type="SUPFAM" id="SSF57701">
    <property type="entry name" value="Zn2/Cys6 DNA-binding domain"/>
    <property type="match status" value="1"/>
</dbReference>
<feature type="compositionally biased region" description="Polar residues" evidence="3">
    <location>
        <begin position="93"/>
        <end position="104"/>
    </location>
</feature>
<evidence type="ECO:0000313" key="6">
    <source>
        <dbReference type="Proteomes" id="UP000766486"/>
    </source>
</evidence>
<dbReference type="SMART" id="SM00066">
    <property type="entry name" value="GAL4"/>
    <property type="match status" value="1"/>
</dbReference>
<dbReference type="SMART" id="SM00906">
    <property type="entry name" value="Fungal_trans"/>
    <property type="match status" value="1"/>
</dbReference>
<comment type="caution">
    <text evidence="5">The sequence shown here is derived from an EMBL/GenBank/DDBJ whole genome shotgun (WGS) entry which is preliminary data.</text>
</comment>
<dbReference type="CDD" id="cd00067">
    <property type="entry name" value="GAL4"/>
    <property type="match status" value="1"/>
</dbReference>
<evidence type="ECO:0000259" key="4">
    <source>
        <dbReference type="PROSITE" id="PS50048"/>
    </source>
</evidence>
<feature type="region of interest" description="Disordered" evidence="3">
    <location>
        <begin position="93"/>
        <end position="123"/>
    </location>
</feature>
<evidence type="ECO:0000313" key="5">
    <source>
        <dbReference type="EMBL" id="VUC27455.1"/>
    </source>
</evidence>
<dbReference type="CDD" id="cd12148">
    <property type="entry name" value="fungal_TF_MHR"/>
    <property type="match status" value="1"/>
</dbReference>
<reference evidence="5 6" key="1">
    <citation type="submission" date="2019-06" db="EMBL/GenBank/DDBJ databases">
        <authorList>
            <person name="Broberg M."/>
        </authorList>
    </citation>
    <scope>NUCLEOTIDE SEQUENCE [LARGE SCALE GENOMIC DNA]</scope>
</reference>
<dbReference type="PROSITE" id="PS50048">
    <property type="entry name" value="ZN2_CY6_FUNGAL_2"/>
    <property type="match status" value="1"/>
</dbReference>
<dbReference type="Gene3D" id="4.10.240.10">
    <property type="entry name" value="Zn(2)-C6 fungal-type DNA-binding domain"/>
    <property type="match status" value="1"/>
</dbReference>
<evidence type="ECO:0000256" key="3">
    <source>
        <dbReference type="SAM" id="MobiDB-lite"/>
    </source>
</evidence>
<dbReference type="InterPro" id="IPR050987">
    <property type="entry name" value="AtrR-like"/>
</dbReference>
<dbReference type="Pfam" id="PF04082">
    <property type="entry name" value="Fungal_trans"/>
    <property type="match status" value="1"/>
</dbReference>
<proteinExistence type="predicted"/>
<dbReference type="PANTHER" id="PTHR46910:SF23">
    <property type="entry name" value="THIAMINE REPRESSIBLE GENES REGULATORY PROTEIN THI1"/>
    <property type="match status" value="1"/>
</dbReference>
<dbReference type="InterPro" id="IPR036864">
    <property type="entry name" value="Zn2-C6_fun-type_DNA-bd_sf"/>
</dbReference>
<sequence length="786" mass="88479">MDSRKHPDRQPISRRRRRPIVPDGDRKRVKAACVSCRSNKLKCDNRRPCQRCQKTDTECHFAETPTPIRVEVSQRERLLEIILQKHGITLPSNLDSLRYSTQPGTEKGEHSSPRTCTGPQDTTPMNLADNAQILPDDQEDSSVVVGHAPTSHTYILDQGKTFFNGRFSTWTFFDSVQEAVATDQTSHSPGETTTSYNHFMIESPEGLFADLRTSLLAAMPPREVLGFLTSTFFRHSQTNFFWVHPEIFSRKQDAFLNGTHEFDPHNRNHGKRPTEFICLLFMVLALGSQYADLDQDDHSPTRPSLNYPSVETFDISSIKVPTLKKNPGWRFYLVARRLLSDVVCSCSMTTIQACALQGVFLITASAYDIAYNMWGLAVRMCVTMGLHQAVRDAALHPHIRELRNRLWWSVSTLDSLFGYWMGRPTMFDDKDCDTPFPQDLPELQLEQPTRSVLGQIALIKMCRIIDRIVKNIYPPQAHPGKRQVINMEPFVELQDALEKWKFDLPPQLELNSLSTRGVVHLHLTQRHAVMLMTRASLSHAAATIDSGPDSRHSLKTKFLLGEARQCISAATSTIELLKCLEKRGLLCKYAFQDPLYCTAALCVLLLAAKLEPPGAIMKRTIIQGLLLLQHLSNGSETANYSLEGIVNGFKPYFQPICRETAQIVQASTPTTRAQGRKAWEAWISQATRPTSPVMAHQVHVAGQTLLSGGPSIALSNSHDDYWTNSDSNSRDDLSLARTTGSDIMPALYPNYQSLALDSHVDIWTEVQPFWFSELEDDVAETANLSK</sequence>
<feature type="compositionally biased region" description="Basic and acidic residues" evidence="3">
    <location>
        <begin position="1"/>
        <end position="11"/>
    </location>
</feature>
<protein>
    <recommendedName>
        <fullName evidence="4">Zn(2)-C6 fungal-type domain-containing protein</fullName>
    </recommendedName>
</protein>
<dbReference type="InterPro" id="IPR007219">
    <property type="entry name" value="XnlR_reg_dom"/>
</dbReference>
<evidence type="ECO:0000256" key="2">
    <source>
        <dbReference type="ARBA" id="ARBA00023242"/>
    </source>
</evidence>
<dbReference type="PROSITE" id="PS00463">
    <property type="entry name" value="ZN2_CY6_FUNGAL_1"/>
    <property type="match status" value="1"/>
</dbReference>